<feature type="non-terminal residue" evidence="1">
    <location>
        <position position="127"/>
    </location>
</feature>
<reference evidence="1 2" key="1">
    <citation type="submission" date="2023-11" db="EMBL/GenBank/DDBJ databases">
        <title>Halocaridina rubra genome assembly.</title>
        <authorList>
            <person name="Smith C."/>
        </authorList>
    </citation>
    <scope>NUCLEOTIDE SEQUENCE [LARGE SCALE GENOMIC DNA]</scope>
    <source>
        <strain evidence="1">EP-1</strain>
        <tissue evidence="1">Whole</tissue>
    </source>
</reference>
<organism evidence="1 2">
    <name type="scientific">Halocaridina rubra</name>
    <name type="common">Hawaiian red shrimp</name>
    <dbReference type="NCBI Taxonomy" id="373956"/>
    <lineage>
        <taxon>Eukaryota</taxon>
        <taxon>Metazoa</taxon>
        <taxon>Ecdysozoa</taxon>
        <taxon>Arthropoda</taxon>
        <taxon>Crustacea</taxon>
        <taxon>Multicrustacea</taxon>
        <taxon>Malacostraca</taxon>
        <taxon>Eumalacostraca</taxon>
        <taxon>Eucarida</taxon>
        <taxon>Decapoda</taxon>
        <taxon>Pleocyemata</taxon>
        <taxon>Caridea</taxon>
        <taxon>Atyoidea</taxon>
        <taxon>Atyidae</taxon>
        <taxon>Halocaridina</taxon>
    </lineage>
</organism>
<dbReference type="EMBL" id="JAXCGZ010015475">
    <property type="protein sequence ID" value="KAK7070213.1"/>
    <property type="molecule type" value="Genomic_DNA"/>
</dbReference>
<proteinExistence type="predicted"/>
<sequence length="127" mass="14688">IQTAQRELALLEESIARGFRQTRKKKRFGRIFRVVVPVVGWVAGTKMVNDAKRKERELANQKRAYIQSHTQIVQGLHAQIAVRHQEIVHYQSRIANNIAKSRQLEEELETFNKLDSLLLSIEAEADQ</sequence>
<evidence type="ECO:0000313" key="1">
    <source>
        <dbReference type="EMBL" id="KAK7070213.1"/>
    </source>
</evidence>
<dbReference type="AlphaFoldDB" id="A0AAN8WWU9"/>
<gene>
    <name evidence="1" type="ORF">SK128_013438</name>
</gene>
<comment type="caution">
    <text evidence="1">The sequence shown here is derived from an EMBL/GenBank/DDBJ whole genome shotgun (WGS) entry which is preliminary data.</text>
</comment>
<keyword evidence="2" id="KW-1185">Reference proteome</keyword>
<evidence type="ECO:0000313" key="2">
    <source>
        <dbReference type="Proteomes" id="UP001381693"/>
    </source>
</evidence>
<dbReference type="Proteomes" id="UP001381693">
    <property type="component" value="Unassembled WGS sequence"/>
</dbReference>
<name>A0AAN8WWU9_HALRR</name>
<feature type="non-terminal residue" evidence="1">
    <location>
        <position position="1"/>
    </location>
</feature>
<accession>A0AAN8WWU9</accession>
<protein>
    <submittedName>
        <fullName evidence="1">Uncharacterized protein</fullName>
    </submittedName>
</protein>